<feature type="transmembrane region" description="Helical" evidence="2">
    <location>
        <begin position="304"/>
        <end position="326"/>
    </location>
</feature>
<reference evidence="4 5" key="1">
    <citation type="journal article" date="2011" name="J. Bacteriol.">
        <title>Complete genome sequence of the cellulose-degrading bacterium Cellulosilyticum lentocellum.</title>
        <authorList>
            <consortium name="US DOE Joint Genome Institute"/>
            <person name="Miller D.A."/>
            <person name="Suen G."/>
            <person name="Bruce D."/>
            <person name="Copeland A."/>
            <person name="Cheng J.F."/>
            <person name="Detter C."/>
            <person name="Goodwin L.A."/>
            <person name="Han C.S."/>
            <person name="Hauser L.J."/>
            <person name="Land M.L."/>
            <person name="Lapidus A."/>
            <person name="Lucas S."/>
            <person name="Meincke L."/>
            <person name="Pitluck S."/>
            <person name="Tapia R."/>
            <person name="Teshima H."/>
            <person name="Woyke T."/>
            <person name="Fox B.G."/>
            <person name="Angert E.R."/>
            <person name="Currie C.R."/>
        </authorList>
    </citation>
    <scope>NUCLEOTIDE SEQUENCE [LARGE SCALE GENOMIC DNA]</scope>
    <source>
        <strain evidence="5">ATCC 49066 / DSM 5427 / NCIMB 11756 / RHM5</strain>
    </source>
</reference>
<evidence type="ECO:0000313" key="4">
    <source>
        <dbReference type="EMBL" id="ADZ81832.1"/>
    </source>
</evidence>
<evidence type="ECO:0000313" key="5">
    <source>
        <dbReference type="Proteomes" id="UP000008467"/>
    </source>
</evidence>
<dbReference type="STRING" id="642492.Clole_0072"/>
<dbReference type="Pfam" id="PF13240">
    <property type="entry name" value="Zn_Ribbon_1"/>
    <property type="match status" value="1"/>
</dbReference>
<proteinExistence type="predicted"/>
<feature type="domain" description="Zinc-ribbon" evidence="3">
    <location>
        <begin position="3"/>
        <end position="23"/>
    </location>
</feature>
<keyword evidence="5" id="KW-1185">Reference proteome</keyword>
<feature type="transmembrane region" description="Helical" evidence="2">
    <location>
        <begin position="338"/>
        <end position="355"/>
    </location>
</feature>
<dbReference type="Proteomes" id="UP000008467">
    <property type="component" value="Chromosome"/>
</dbReference>
<organism evidence="4 5">
    <name type="scientific">Cellulosilyticum lentocellum (strain ATCC 49066 / DSM 5427 / NCIMB 11756 / RHM5)</name>
    <name type="common">Clostridium lentocellum</name>
    <dbReference type="NCBI Taxonomy" id="642492"/>
    <lineage>
        <taxon>Bacteria</taxon>
        <taxon>Bacillati</taxon>
        <taxon>Bacillota</taxon>
        <taxon>Clostridia</taxon>
        <taxon>Lachnospirales</taxon>
        <taxon>Cellulosilyticaceae</taxon>
        <taxon>Cellulosilyticum</taxon>
    </lineage>
</organism>
<feature type="transmembrane region" description="Helical" evidence="2">
    <location>
        <begin position="277"/>
        <end position="298"/>
    </location>
</feature>
<dbReference type="EMBL" id="CP002582">
    <property type="protein sequence ID" value="ADZ81832.1"/>
    <property type="molecule type" value="Genomic_DNA"/>
</dbReference>
<dbReference type="InterPro" id="IPR026870">
    <property type="entry name" value="Zinc_ribbon_dom"/>
</dbReference>
<dbReference type="KEGG" id="cle:Clole_0072"/>
<keyword evidence="1" id="KW-0175">Coiled coil</keyword>
<sequence length="366" mass="40937">MNCTQCGAPIRDDSGFCDQCGARVERMIEKDEEREPIEQEIESKQGLDSTTVINISEELIREAEEKLKSDQLLKQVAAERAARLEKQAEAQRLEDMQRQALEVAKAKKNNTRRVQEETLSRRTPVSRRKSREIEEVPHSLLGLVKILVRNPLLGIDELELYADNRRTIQGVIAFVLVGSAITAISFNTIIAKIVSGLIGLFGNFLLLLGSAYISASDSAALVEDIIEMPFVQDSGLQIILYPILSHLILISLICIFVVGIFRIIIKEGIELIDCLRLMLTPLAILLIGKIGVLLLGFISGTLAAYFYVLMMFTVVVITILQFINFFGKSALIIYSMPLIYLISALIRNGIILQIIKMSMARYALYF</sequence>
<evidence type="ECO:0000259" key="3">
    <source>
        <dbReference type="Pfam" id="PF13240"/>
    </source>
</evidence>
<feature type="transmembrane region" description="Helical" evidence="2">
    <location>
        <begin position="193"/>
        <end position="213"/>
    </location>
</feature>
<keyword evidence="2" id="KW-0812">Transmembrane</keyword>
<protein>
    <recommendedName>
        <fullName evidence="3">Zinc-ribbon domain-containing protein</fullName>
    </recommendedName>
</protein>
<dbReference type="HOGENOM" id="CLU_755852_0_0_9"/>
<dbReference type="AlphaFoldDB" id="F2JGD7"/>
<feature type="transmembrane region" description="Helical" evidence="2">
    <location>
        <begin position="238"/>
        <end position="265"/>
    </location>
</feature>
<evidence type="ECO:0000256" key="1">
    <source>
        <dbReference type="SAM" id="Coils"/>
    </source>
</evidence>
<feature type="coiled-coil region" evidence="1">
    <location>
        <begin position="60"/>
        <end position="99"/>
    </location>
</feature>
<accession>F2JGD7</accession>
<gene>
    <name evidence="4" type="ordered locus">Clole_0072</name>
</gene>
<evidence type="ECO:0000256" key="2">
    <source>
        <dbReference type="SAM" id="Phobius"/>
    </source>
</evidence>
<keyword evidence="2" id="KW-0472">Membrane</keyword>
<name>F2JGD7_CELLD</name>
<feature type="transmembrane region" description="Helical" evidence="2">
    <location>
        <begin position="168"/>
        <end position="186"/>
    </location>
</feature>
<dbReference type="RefSeq" id="WP_013655133.1">
    <property type="nucleotide sequence ID" value="NC_015275.1"/>
</dbReference>
<keyword evidence="2" id="KW-1133">Transmembrane helix</keyword>